<keyword evidence="3" id="KW-1185">Reference proteome</keyword>
<dbReference type="AlphaFoldDB" id="A0A1Y2GGL5"/>
<gene>
    <name evidence="2" type="ORF">BCR41DRAFT_358907</name>
</gene>
<evidence type="ECO:0000313" key="3">
    <source>
        <dbReference type="Proteomes" id="UP000193648"/>
    </source>
</evidence>
<dbReference type="OrthoDB" id="2422730at2759"/>
<organism evidence="2 3">
    <name type="scientific">Lobosporangium transversale</name>
    <dbReference type="NCBI Taxonomy" id="64571"/>
    <lineage>
        <taxon>Eukaryota</taxon>
        <taxon>Fungi</taxon>
        <taxon>Fungi incertae sedis</taxon>
        <taxon>Mucoromycota</taxon>
        <taxon>Mortierellomycotina</taxon>
        <taxon>Mortierellomycetes</taxon>
        <taxon>Mortierellales</taxon>
        <taxon>Mortierellaceae</taxon>
        <taxon>Lobosporangium</taxon>
    </lineage>
</organism>
<dbReference type="Proteomes" id="UP000193648">
    <property type="component" value="Unassembled WGS sequence"/>
</dbReference>
<accession>A0A1Y2GGL5</accession>
<evidence type="ECO:0000313" key="2">
    <source>
        <dbReference type="EMBL" id="ORZ09123.1"/>
    </source>
</evidence>
<name>A0A1Y2GGL5_9FUNG</name>
<evidence type="ECO:0000256" key="1">
    <source>
        <dbReference type="SAM" id="MobiDB-lite"/>
    </source>
</evidence>
<dbReference type="InParanoid" id="A0A1Y2GGL5"/>
<dbReference type="EMBL" id="MCFF01000035">
    <property type="protein sequence ID" value="ORZ09123.1"/>
    <property type="molecule type" value="Genomic_DNA"/>
</dbReference>
<feature type="region of interest" description="Disordered" evidence="1">
    <location>
        <begin position="102"/>
        <end position="177"/>
    </location>
</feature>
<feature type="compositionally biased region" description="Low complexity" evidence="1">
    <location>
        <begin position="148"/>
        <end position="170"/>
    </location>
</feature>
<dbReference type="RefSeq" id="XP_021878750.1">
    <property type="nucleotide sequence ID" value="XM_022025138.1"/>
</dbReference>
<feature type="compositionally biased region" description="Low complexity" evidence="1">
    <location>
        <begin position="107"/>
        <end position="122"/>
    </location>
</feature>
<reference evidence="2 3" key="1">
    <citation type="submission" date="2016-07" db="EMBL/GenBank/DDBJ databases">
        <title>Pervasive Adenine N6-methylation of Active Genes in Fungi.</title>
        <authorList>
            <consortium name="DOE Joint Genome Institute"/>
            <person name="Mondo S.J."/>
            <person name="Dannebaum R.O."/>
            <person name="Kuo R.C."/>
            <person name="Labutti K."/>
            <person name="Haridas S."/>
            <person name="Kuo A."/>
            <person name="Salamov A."/>
            <person name="Ahrendt S.R."/>
            <person name="Lipzen A."/>
            <person name="Sullivan W."/>
            <person name="Andreopoulos W.B."/>
            <person name="Clum A."/>
            <person name="Lindquist E."/>
            <person name="Daum C."/>
            <person name="Ramamoorthy G.K."/>
            <person name="Gryganskyi A."/>
            <person name="Culley D."/>
            <person name="Magnuson J.K."/>
            <person name="James T.Y."/>
            <person name="O'Malley M.A."/>
            <person name="Stajich J.E."/>
            <person name="Spatafora J.W."/>
            <person name="Visel A."/>
            <person name="Grigoriev I.V."/>
        </authorList>
    </citation>
    <scope>NUCLEOTIDE SEQUENCE [LARGE SCALE GENOMIC DNA]</scope>
    <source>
        <strain evidence="2 3">NRRL 3116</strain>
    </source>
</reference>
<protein>
    <submittedName>
        <fullName evidence="2">Uncharacterized protein</fullName>
    </submittedName>
</protein>
<sequence length="338" mass="37566">MEDKDIQLNRPKQLSSGQMASLVSLWRLSHYKQAPWSSWSILFSPPRVRRSRPRILELDSEFYDEIMGQREEILKQKQLQRHQIWKHVQDRVAEQNRILEEEKAQEKQQPQQPGQQQQQQGAQKKKGKNKQPRNDPLTTASITAMEIDPSLLSPTSSSSTVTSGSGSPDSSPKRSIRWGLHNNMIKKFDKTRPITLVAIPALDKRPVKSALKVRTEHTIQKTTITYQPSKAKDTKGTKDTKNAKGITVSQSTNTSTAATTSADATITTTTTTTTTTATTTVATTTLPSTTAVKDPVTTTTTPTMFATTTATMTKTGVNNTNSKPLNGYPPRKRAVDFF</sequence>
<proteinExistence type="predicted"/>
<comment type="caution">
    <text evidence="2">The sequence shown here is derived from an EMBL/GenBank/DDBJ whole genome shotgun (WGS) entry which is preliminary data.</text>
</comment>
<dbReference type="GeneID" id="33566982"/>